<dbReference type="Gene3D" id="3.20.20.70">
    <property type="entry name" value="Aldolase class I"/>
    <property type="match status" value="1"/>
</dbReference>
<evidence type="ECO:0000256" key="2">
    <source>
        <dbReference type="ARBA" id="ARBA00004725"/>
    </source>
</evidence>
<sequence>MPASGTFSYDFAEIIDLNRLGAMVAKTVSREFRVGNPTPRMAETEVGIIQSIGLPGNGIKYFLDEMLPEYKKYKPPLVVSISAETEDD</sequence>
<dbReference type="EMBL" id="UINC01077893">
    <property type="protein sequence ID" value="SVC18451.1"/>
    <property type="molecule type" value="Genomic_DNA"/>
</dbReference>
<dbReference type="PROSITE" id="PS00911">
    <property type="entry name" value="DHODEHASE_1"/>
    <property type="match status" value="1"/>
</dbReference>
<protein>
    <recommendedName>
        <fullName evidence="4">Dihydroorotate dehydrogenase catalytic domain-containing protein</fullName>
    </recommendedName>
</protein>
<dbReference type="GO" id="GO:0004152">
    <property type="term" value="F:dihydroorotate dehydrogenase activity"/>
    <property type="evidence" value="ECO:0007669"/>
    <property type="project" value="UniProtKB-ARBA"/>
</dbReference>
<dbReference type="Pfam" id="PF01180">
    <property type="entry name" value="DHO_dh"/>
    <property type="match status" value="1"/>
</dbReference>
<organism evidence="5">
    <name type="scientific">marine metagenome</name>
    <dbReference type="NCBI Taxonomy" id="408172"/>
    <lineage>
        <taxon>unclassified sequences</taxon>
        <taxon>metagenomes</taxon>
        <taxon>ecological metagenomes</taxon>
    </lineage>
</organism>
<evidence type="ECO:0000259" key="4">
    <source>
        <dbReference type="Pfam" id="PF01180"/>
    </source>
</evidence>
<feature type="domain" description="Dihydroorotate dehydrogenase catalytic" evidence="4">
    <location>
        <begin position="2"/>
        <end position="88"/>
    </location>
</feature>
<name>A0A382K715_9ZZZZ</name>
<dbReference type="InterPro" id="IPR005720">
    <property type="entry name" value="Dihydroorotate_DH_cat"/>
</dbReference>
<feature type="non-terminal residue" evidence="5">
    <location>
        <position position="88"/>
    </location>
</feature>
<dbReference type="GO" id="GO:0006207">
    <property type="term" value="P:'de novo' pyrimidine nucleobase biosynthetic process"/>
    <property type="evidence" value="ECO:0007669"/>
    <property type="project" value="InterPro"/>
</dbReference>
<proteinExistence type="predicted"/>
<evidence type="ECO:0000256" key="1">
    <source>
        <dbReference type="ARBA" id="ARBA00001917"/>
    </source>
</evidence>
<dbReference type="InterPro" id="IPR001295">
    <property type="entry name" value="Dihydroorotate_DH_CS"/>
</dbReference>
<keyword evidence="3" id="KW-0560">Oxidoreductase</keyword>
<evidence type="ECO:0000313" key="5">
    <source>
        <dbReference type="EMBL" id="SVC18451.1"/>
    </source>
</evidence>
<comment type="pathway">
    <text evidence="2">Pyrimidine metabolism; UMP biosynthesis via de novo pathway.</text>
</comment>
<dbReference type="GO" id="GO:0044205">
    <property type="term" value="P:'de novo' UMP biosynthetic process"/>
    <property type="evidence" value="ECO:0007669"/>
    <property type="project" value="UniProtKB-UniPathway"/>
</dbReference>
<dbReference type="AlphaFoldDB" id="A0A382K715"/>
<comment type="cofactor">
    <cofactor evidence="1">
        <name>FMN</name>
        <dbReference type="ChEBI" id="CHEBI:58210"/>
    </cofactor>
</comment>
<dbReference type="InterPro" id="IPR013785">
    <property type="entry name" value="Aldolase_TIM"/>
</dbReference>
<dbReference type="UniPathway" id="UPA00070"/>
<dbReference type="SUPFAM" id="SSF51395">
    <property type="entry name" value="FMN-linked oxidoreductases"/>
    <property type="match status" value="1"/>
</dbReference>
<gene>
    <name evidence="5" type="ORF">METZ01_LOCUS271305</name>
</gene>
<evidence type="ECO:0000256" key="3">
    <source>
        <dbReference type="ARBA" id="ARBA00023002"/>
    </source>
</evidence>
<dbReference type="GO" id="GO:0005737">
    <property type="term" value="C:cytoplasm"/>
    <property type="evidence" value="ECO:0007669"/>
    <property type="project" value="InterPro"/>
</dbReference>
<accession>A0A382K715</accession>
<reference evidence="5" key="1">
    <citation type="submission" date="2018-05" db="EMBL/GenBank/DDBJ databases">
        <authorList>
            <person name="Lanie J.A."/>
            <person name="Ng W.-L."/>
            <person name="Kazmierczak K.M."/>
            <person name="Andrzejewski T.M."/>
            <person name="Davidsen T.M."/>
            <person name="Wayne K.J."/>
            <person name="Tettelin H."/>
            <person name="Glass J.I."/>
            <person name="Rusch D."/>
            <person name="Podicherti R."/>
            <person name="Tsui H.-C.T."/>
            <person name="Winkler M.E."/>
        </authorList>
    </citation>
    <scope>NUCLEOTIDE SEQUENCE</scope>
</reference>